<comment type="caution">
    <text evidence="2">The sequence shown here is derived from an EMBL/GenBank/DDBJ whole genome shotgun (WGS) entry which is preliminary data.</text>
</comment>
<reference evidence="2" key="1">
    <citation type="journal article" date="2014" name="Int. J. Syst. Evol. Microbiol.">
        <title>Complete genome sequence of Corynebacterium casei LMG S-19264T (=DSM 44701T), isolated from a smear-ripened cheese.</title>
        <authorList>
            <consortium name="US DOE Joint Genome Institute (JGI-PGF)"/>
            <person name="Walter F."/>
            <person name="Albersmeier A."/>
            <person name="Kalinowski J."/>
            <person name="Ruckert C."/>
        </authorList>
    </citation>
    <scope>NUCLEOTIDE SEQUENCE</scope>
    <source>
        <strain evidence="2">JCM 3091</strain>
    </source>
</reference>
<keyword evidence="3" id="KW-1185">Reference proteome</keyword>
<dbReference type="EMBL" id="BMQC01000002">
    <property type="protein sequence ID" value="GGK16452.1"/>
    <property type="molecule type" value="Genomic_DNA"/>
</dbReference>
<organism evidence="2 3">
    <name type="scientific">Pilimelia terevasa</name>
    <dbReference type="NCBI Taxonomy" id="53372"/>
    <lineage>
        <taxon>Bacteria</taxon>
        <taxon>Bacillati</taxon>
        <taxon>Actinomycetota</taxon>
        <taxon>Actinomycetes</taxon>
        <taxon>Micromonosporales</taxon>
        <taxon>Micromonosporaceae</taxon>
        <taxon>Pilimelia</taxon>
    </lineage>
</organism>
<feature type="region of interest" description="Disordered" evidence="1">
    <location>
        <begin position="43"/>
        <end position="80"/>
    </location>
</feature>
<protein>
    <submittedName>
        <fullName evidence="2">Uncharacterized protein</fullName>
    </submittedName>
</protein>
<name>A0A8J3BI61_9ACTN</name>
<gene>
    <name evidence="2" type="ORF">GCM10010124_06320</name>
</gene>
<reference evidence="2" key="2">
    <citation type="submission" date="2020-09" db="EMBL/GenBank/DDBJ databases">
        <authorList>
            <person name="Sun Q."/>
            <person name="Ohkuma M."/>
        </authorList>
    </citation>
    <scope>NUCLEOTIDE SEQUENCE</scope>
    <source>
        <strain evidence="2">JCM 3091</strain>
    </source>
</reference>
<dbReference type="AlphaFoldDB" id="A0A8J3BI61"/>
<evidence type="ECO:0000256" key="1">
    <source>
        <dbReference type="SAM" id="MobiDB-lite"/>
    </source>
</evidence>
<proteinExistence type="predicted"/>
<sequence>MVCGVPSAHNERRLARDRRHFRGQGWAHDGGVDLAAPVQLPGEIGAGLQLPPDPNEPASAANANTAGGDLTKADLTTQTR</sequence>
<accession>A0A8J3BI61</accession>
<evidence type="ECO:0000313" key="3">
    <source>
        <dbReference type="Proteomes" id="UP000662200"/>
    </source>
</evidence>
<dbReference type="Proteomes" id="UP000662200">
    <property type="component" value="Unassembled WGS sequence"/>
</dbReference>
<evidence type="ECO:0000313" key="2">
    <source>
        <dbReference type="EMBL" id="GGK16452.1"/>
    </source>
</evidence>